<organism evidence="4 5">
    <name type="scientific">Pristionchus fissidentatus</name>
    <dbReference type="NCBI Taxonomy" id="1538716"/>
    <lineage>
        <taxon>Eukaryota</taxon>
        <taxon>Metazoa</taxon>
        <taxon>Ecdysozoa</taxon>
        <taxon>Nematoda</taxon>
        <taxon>Chromadorea</taxon>
        <taxon>Rhabditida</taxon>
        <taxon>Rhabditina</taxon>
        <taxon>Diplogasteromorpha</taxon>
        <taxon>Diplogasteroidea</taxon>
        <taxon>Neodiplogasteridae</taxon>
        <taxon>Pristionchus</taxon>
    </lineage>
</organism>
<accession>A0AAV5VDU2</accession>
<reference evidence="4" key="1">
    <citation type="submission" date="2023-10" db="EMBL/GenBank/DDBJ databases">
        <title>Genome assembly of Pristionchus species.</title>
        <authorList>
            <person name="Yoshida K."/>
            <person name="Sommer R.J."/>
        </authorList>
    </citation>
    <scope>NUCLEOTIDE SEQUENCE</scope>
    <source>
        <strain evidence="4">RS5133</strain>
    </source>
</reference>
<evidence type="ECO:0000256" key="1">
    <source>
        <dbReference type="SAM" id="Coils"/>
    </source>
</evidence>
<proteinExistence type="predicted"/>
<dbReference type="InterPro" id="IPR028079">
    <property type="entry name" value="RNase_Zc3h12a_2"/>
</dbReference>
<evidence type="ECO:0000259" key="3">
    <source>
        <dbReference type="Pfam" id="PF14626"/>
    </source>
</evidence>
<dbReference type="Proteomes" id="UP001432322">
    <property type="component" value="Unassembled WGS sequence"/>
</dbReference>
<feature type="compositionally biased region" description="Polar residues" evidence="2">
    <location>
        <begin position="41"/>
        <end position="52"/>
    </location>
</feature>
<gene>
    <name evidence="4" type="ORF">PFISCL1PPCAC_8204</name>
</gene>
<evidence type="ECO:0000313" key="4">
    <source>
        <dbReference type="EMBL" id="GMT16907.1"/>
    </source>
</evidence>
<feature type="region of interest" description="Disordered" evidence="2">
    <location>
        <begin position="22"/>
        <end position="56"/>
    </location>
</feature>
<keyword evidence="5" id="KW-1185">Reference proteome</keyword>
<dbReference type="Pfam" id="PF14626">
    <property type="entry name" value="RNase_Zc3h12a_2"/>
    <property type="match status" value="1"/>
</dbReference>
<comment type="caution">
    <text evidence="4">The sequence shown here is derived from an EMBL/GenBank/DDBJ whole genome shotgun (WGS) entry which is preliminary data.</text>
</comment>
<dbReference type="AlphaFoldDB" id="A0AAV5VDU2"/>
<evidence type="ECO:0000256" key="2">
    <source>
        <dbReference type="SAM" id="MobiDB-lite"/>
    </source>
</evidence>
<name>A0AAV5VDU2_9BILA</name>
<feature type="domain" description="Zc3h12a-like Ribonuclease NYN" evidence="3">
    <location>
        <begin position="265"/>
        <end position="353"/>
    </location>
</feature>
<protein>
    <recommendedName>
        <fullName evidence="3">Zc3h12a-like Ribonuclease NYN domain-containing protein</fullName>
    </recommendedName>
</protein>
<feature type="coiled-coil region" evidence="1">
    <location>
        <begin position="446"/>
        <end position="506"/>
    </location>
</feature>
<sequence>MNNSSEDSDSWFIKPNAPQYEYQITDAFPSNDRLRNRSKSTRGNSSRGASHGQTRDEAARSLYAQLEEMHGISSGSAGVKDYCVSMEDENLPAEENFRKAARVTANRVGLDMNNRKLKRIIIQDRSNDDFVIPCTFPAVLDVQMPKIKGAEPLQSTTKIEQFLLIPPPVNRWAGDEEDAALERKETIEELMVANAVNAAAGLDRNGLAICLSMEDYPPTFVHRNRVLKTIVIDGCAVMKQVNYEFEVGWNYTGGATQTFRRNKVLLMKPLIELTMRFLLQGHSIVIILPVFYKNPIFVGVRQKVDDLCAFNALVDTGIVHFIEEENMEEWNQKLAKENDQREGLWVSTSDLERMIAANVRWKEVKEQREAEQMAAIAEMYGESSQDARQQQVNGVKREQSLFRHRITPFYYDNHLVLPLHMSTNAKELVMKEQLLYFEESMRREDMDRMEERREKQMSMKEQLRILLALQDLFELPLKLLRGMQMMRRIVKEIGESEEEMKKIEDEMALREVGDDVQRAFLD</sequence>
<keyword evidence="1" id="KW-0175">Coiled coil</keyword>
<evidence type="ECO:0000313" key="5">
    <source>
        <dbReference type="Proteomes" id="UP001432322"/>
    </source>
</evidence>
<dbReference type="EMBL" id="BTSY01000002">
    <property type="protein sequence ID" value="GMT16907.1"/>
    <property type="molecule type" value="Genomic_DNA"/>
</dbReference>